<dbReference type="PIRSF" id="PIRSF002756">
    <property type="entry name" value="PstS"/>
    <property type="match status" value="1"/>
</dbReference>
<accession>V4PJ45</accession>
<gene>
    <name evidence="10" type="ORF">ABENE_02645</name>
</gene>
<dbReference type="NCBIfam" id="NF008171">
    <property type="entry name" value="PRK10918.1"/>
    <property type="match status" value="1"/>
</dbReference>
<feature type="signal peptide" evidence="8">
    <location>
        <begin position="1"/>
        <end position="24"/>
    </location>
</feature>
<dbReference type="InterPro" id="IPR005673">
    <property type="entry name" value="ABC_phos-bd_PstS"/>
</dbReference>
<reference evidence="10 11" key="1">
    <citation type="journal article" date="2014" name="Nature">
        <title>Sequential evolution of bacterial morphology by co-option of a developmental regulator.</title>
        <authorList>
            <person name="Jiang C."/>
            <person name="Brown P.J."/>
            <person name="Ducret A."/>
            <person name="Brun Y.V."/>
        </authorList>
    </citation>
    <scope>NUCLEOTIDE SEQUENCE [LARGE SCALE GENOMIC DNA]</scope>
    <source>
        <strain evidence="10 11">DSM 16100</strain>
    </source>
</reference>
<dbReference type="GO" id="GO:0035435">
    <property type="term" value="P:phosphate ion transmembrane transport"/>
    <property type="evidence" value="ECO:0007669"/>
    <property type="project" value="InterPro"/>
</dbReference>
<dbReference type="Pfam" id="PF12849">
    <property type="entry name" value="PBP_like_2"/>
    <property type="match status" value="1"/>
</dbReference>
<dbReference type="RefSeq" id="WP_018081504.1">
    <property type="nucleotide sequence ID" value="NZ_AQWM01000005.1"/>
</dbReference>
<keyword evidence="11" id="KW-1185">Reference proteome</keyword>
<keyword evidence="5 7" id="KW-0813">Transport</keyword>
<evidence type="ECO:0000256" key="3">
    <source>
        <dbReference type="ARBA" id="ARBA00011529"/>
    </source>
</evidence>
<proteinExistence type="inferred from homology"/>
<name>V4PJ45_9CAUL</name>
<feature type="chain" id="PRO_5004725048" description="Phosphate-binding protein PstS" evidence="8">
    <location>
        <begin position="25"/>
        <end position="351"/>
    </location>
</feature>
<dbReference type="eggNOG" id="COG0226">
    <property type="taxonomic scope" value="Bacteria"/>
</dbReference>
<sequence>MFKFFKGAVAAVLLTATLTSAATAADTISGAGATFPAPLYAKWAEGYKRTTGVQLNYQAIGSGGGIKQIQAKTVDFGASDKPLTQAELDKSGLYQFPTVVGGVVPAINIPGVPSGKLKLPGAVLADIFLGKITLWNDPAITKWNAGLNLPAMPITVVHRSDGSGTTFLFTSYLSIASNEWKSNVGASDAVEWPTGVGGAKNDGVAALVRQTAGSIGYVEYAYVQKTGIGYALVASKDATWPQPTAAAFKAATAGADWANAPGNYLLVLNQPGANAWPITGATFILMYKEQANPTKAAEVLKFFDYGYKAGDFNANDLFYVPLPANVKTMMRKQWAQQIKSGGKAVYTSPNP</sequence>
<dbReference type="OrthoDB" id="9801510at2"/>
<dbReference type="PANTHER" id="PTHR42996:SF1">
    <property type="entry name" value="PHOSPHATE-BINDING PROTEIN PSTS"/>
    <property type="match status" value="1"/>
</dbReference>
<evidence type="ECO:0000256" key="1">
    <source>
        <dbReference type="ARBA" id="ARBA00002841"/>
    </source>
</evidence>
<dbReference type="GO" id="GO:0042301">
    <property type="term" value="F:phosphate ion binding"/>
    <property type="evidence" value="ECO:0007669"/>
    <property type="project" value="InterPro"/>
</dbReference>
<evidence type="ECO:0000313" key="10">
    <source>
        <dbReference type="EMBL" id="ESQ93987.1"/>
    </source>
</evidence>
<evidence type="ECO:0000256" key="6">
    <source>
        <dbReference type="ARBA" id="ARBA00022592"/>
    </source>
</evidence>
<dbReference type="InterPro" id="IPR050962">
    <property type="entry name" value="Phosphate-bind_PstS"/>
</dbReference>
<protein>
    <recommendedName>
        <fullName evidence="4 7">Phosphate-binding protein PstS</fullName>
    </recommendedName>
</protein>
<organism evidence="10 11">
    <name type="scientific">Asticcacaulis benevestitus DSM 16100 = ATCC BAA-896</name>
    <dbReference type="NCBI Taxonomy" id="1121022"/>
    <lineage>
        <taxon>Bacteria</taxon>
        <taxon>Pseudomonadati</taxon>
        <taxon>Pseudomonadota</taxon>
        <taxon>Alphaproteobacteria</taxon>
        <taxon>Caulobacterales</taxon>
        <taxon>Caulobacteraceae</taxon>
        <taxon>Asticcacaulis</taxon>
    </lineage>
</organism>
<dbReference type="SUPFAM" id="SSF53850">
    <property type="entry name" value="Periplasmic binding protein-like II"/>
    <property type="match status" value="1"/>
</dbReference>
<evidence type="ECO:0000313" key="11">
    <source>
        <dbReference type="Proteomes" id="UP000017837"/>
    </source>
</evidence>
<dbReference type="InterPro" id="IPR024370">
    <property type="entry name" value="PBP_domain"/>
</dbReference>
<dbReference type="NCBIfam" id="TIGR00975">
    <property type="entry name" value="3a0107s03"/>
    <property type="match status" value="1"/>
</dbReference>
<evidence type="ECO:0000256" key="5">
    <source>
        <dbReference type="ARBA" id="ARBA00022448"/>
    </source>
</evidence>
<comment type="subunit">
    <text evidence="3 7">The complex is composed of two ATP-binding proteins (PstB), two transmembrane proteins (PstC and PstA) and a solute-binding protein (PstS).</text>
</comment>
<comment type="function">
    <text evidence="1 7">Part of the ABC transporter complex PstSACB involved in phosphate import.</text>
</comment>
<keyword evidence="6 7" id="KW-0592">Phosphate transport</keyword>
<evidence type="ECO:0000256" key="8">
    <source>
        <dbReference type="SAM" id="SignalP"/>
    </source>
</evidence>
<dbReference type="STRING" id="1121022.GCA_000376105_01837"/>
<dbReference type="PANTHER" id="PTHR42996">
    <property type="entry name" value="PHOSPHATE-BINDING PROTEIN PSTS"/>
    <property type="match status" value="1"/>
</dbReference>
<dbReference type="PATRIC" id="fig|1121022.4.peg.524"/>
<evidence type="ECO:0000259" key="9">
    <source>
        <dbReference type="Pfam" id="PF12849"/>
    </source>
</evidence>
<dbReference type="EMBL" id="AWGB01000005">
    <property type="protein sequence ID" value="ESQ93987.1"/>
    <property type="molecule type" value="Genomic_DNA"/>
</dbReference>
<comment type="caution">
    <text evidence="10">The sequence shown here is derived from an EMBL/GenBank/DDBJ whole genome shotgun (WGS) entry which is preliminary data.</text>
</comment>
<dbReference type="CDD" id="cd13565">
    <property type="entry name" value="PBP2_PstS"/>
    <property type="match status" value="1"/>
</dbReference>
<keyword evidence="8" id="KW-0732">Signal</keyword>
<dbReference type="Proteomes" id="UP000017837">
    <property type="component" value="Unassembled WGS sequence"/>
</dbReference>
<dbReference type="AlphaFoldDB" id="V4PJ45"/>
<evidence type="ECO:0000256" key="4">
    <source>
        <dbReference type="ARBA" id="ARBA00021889"/>
    </source>
</evidence>
<feature type="domain" description="PBP" evidence="9">
    <location>
        <begin position="20"/>
        <end position="305"/>
    </location>
</feature>
<evidence type="ECO:0000256" key="2">
    <source>
        <dbReference type="ARBA" id="ARBA00008725"/>
    </source>
</evidence>
<dbReference type="Gene3D" id="3.40.190.10">
    <property type="entry name" value="Periplasmic binding protein-like II"/>
    <property type="match status" value="2"/>
</dbReference>
<dbReference type="GO" id="GO:0043190">
    <property type="term" value="C:ATP-binding cassette (ABC) transporter complex"/>
    <property type="evidence" value="ECO:0007669"/>
    <property type="project" value="InterPro"/>
</dbReference>
<comment type="similarity">
    <text evidence="2 7">Belongs to the PstS family.</text>
</comment>
<evidence type="ECO:0000256" key="7">
    <source>
        <dbReference type="PIRNR" id="PIRNR002756"/>
    </source>
</evidence>